<dbReference type="Gene3D" id="1.10.10.1590">
    <property type="entry name" value="NADH-quinone oxidoreductase subunit E"/>
    <property type="match status" value="1"/>
</dbReference>
<dbReference type="InterPro" id="IPR041921">
    <property type="entry name" value="NuoE_N"/>
</dbReference>
<feature type="binding site" evidence="7">
    <location>
        <position position="76"/>
    </location>
    <ligand>
        <name>[2Fe-2S] cluster</name>
        <dbReference type="ChEBI" id="CHEBI:190135"/>
    </ligand>
</feature>
<evidence type="ECO:0000256" key="5">
    <source>
        <dbReference type="ARBA" id="ARBA00023014"/>
    </source>
</evidence>
<feature type="binding site" evidence="7">
    <location>
        <position position="121"/>
    </location>
    <ligand>
        <name>[2Fe-2S] cluster</name>
        <dbReference type="ChEBI" id="CHEBI:190135"/>
    </ligand>
</feature>
<dbReference type="GO" id="GO:0046872">
    <property type="term" value="F:metal ion binding"/>
    <property type="evidence" value="ECO:0007669"/>
    <property type="project" value="UniProtKB-KW"/>
</dbReference>
<feature type="binding site" evidence="7">
    <location>
        <position position="117"/>
    </location>
    <ligand>
        <name>[2Fe-2S] cluster</name>
        <dbReference type="ChEBI" id="CHEBI:190135"/>
    </ligand>
</feature>
<dbReference type="SUPFAM" id="SSF52833">
    <property type="entry name" value="Thioredoxin-like"/>
    <property type="match status" value="1"/>
</dbReference>
<dbReference type="GO" id="GO:0016491">
    <property type="term" value="F:oxidoreductase activity"/>
    <property type="evidence" value="ECO:0007669"/>
    <property type="project" value="InterPro"/>
</dbReference>
<accession>A0A916MZD3</accession>
<dbReference type="InterPro" id="IPR002023">
    <property type="entry name" value="NuoE-like"/>
</dbReference>
<evidence type="ECO:0000256" key="2">
    <source>
        <dbReference type="ARBA" id="ARBA00022714"/>
    </source>
</evidence>
<keyword evidence="5 7" id="KW-0411">Iron-sulfur</keyword>
<dbReference type="Proteomes" id="UP000742786">
    <property type="component" value="Unassembled WGS sequence"/>
</dbReference>
<dbReference type="PANTHER" id="PTHR43342">
    <property type="entry name" value="NADH-QUINONE OXIDOREDUCTASE, E SUBUNIT"/>
    <property type="match status" value="1"/>
</dbReference>
<sequence>MCEKKIDAIIEKYRGQPGSLIHALVEIQHENHWLPREVMHRIADALEVPFAQVMQIASFYKTFSLTPKGRHKVHVCSGMTCHLRGAAKLLKKVEELTGLKAGETDAESKFTVETGACLGSCSIGPELIVDGKHYGRMTPDKAEAVLNSYE</sequence>
<dbReference type="InterPro" id="IPR036249">
    <property type="entry name" value="Thioredoxin-like_sf"/>
</dbReference>
<dbReference type="Gene3D" id="3.40.30.10">
    <property type="entry name" value="Glutaredoxin"/>
    <property type="match status" value="1"/>
</dbReference>
<keyword evidence="3 7" id="KW-0479">Metal-binding</keyword>
<proteinExistence type="inferred from homology"/>
<evidence type="ECO:0000313" key="9">
    <source>
        <dbReference type="EMBL" id="CAG4885383.1"/>
    </source>
</evidence>
<dbReference type="InterPro" id="IPR028431">
    <property type="entry name" value="NADP_DH_HndA-like"/>
</dbReference>
<feature type="binding site" evidence="7">
    <location>
        <position position="81"/>
    </location>
    <ligand>
        <name>[2Fe-2S] cluster</name>
        <dbReference type="ChEBI" id="CHEBI:190135"/>
    </ligand>
</feature>
<organism evidence="8 10">
    <name type="scientific">Georgfuchsia toluolica</name>
    <dbReference type="NCBI Taxonomy" id="424218"/>
    <lineage>
        <taxon>Bacteria</taxon>
        <taxon>Pseudomonadati</taxon>
        <taxon>Pseudomonadota</taxon>
        <taxon>Betaproteobacteria</taxon>
        <taxon>Nitrosomonadales</taxon>
        <taxon>Sterolibacteriaceae</taxon>
        <taxon>Georgfuchsia</taxon>
    </lineage>
</organism>
<dbReference type="PANTHER" id="PTHR43342:SF1">
    <property type="entry name" value="BIFURCATING [FEFE] HYDROGENASE GAMMA SUBUNIT"/>
    <property type="match status" value="1"/>
</dbReference>
<dbReference type="GO" id="GO:0051537">
    <property type="term" value="F:2 iron, 2 sulfur cluster binding"/>
    <property type="evidence" value="ECO:0007669"/>
    <property type="project" value="UniProtKB-KW"/>
</dbReference>
<dbReference type="InterPro" id="IPR042128">
    <property type="entry name" value="NuoE_dom"/>
</dbReference>
<protein>
    <submittedName>
        <fullName evidence="8">Hydrogenase</fullName>
    </submittedName>
</protein>
<dbReference type="EMBL" id="CAJQUM010000001">
    <property type="protein sequence ID" value="CAG4882831.1"/>
    <property type="molecule type" value="Genomic_DNA"/>
</dbReference>
<comment type="similarity">
    <text evidence="1">Belongs to the complex I 24 kDa subunit family.</text>
</comment>
<dbReference type="CDD" id="cd03064">
    <property type="entry name" value="TRX_Fd_NuoE"/>
    <property type="match status" value="1"/>
</dbReference>
<evidence type="ECO:0000256" key="7">
    <source>
        <dbReference type="PIRSR" id="PIRSR000216-1"/>
    </source>
</evidence>
<evidence type="ECO:0000313" key="10">
    <source>
        <dbReference type="Proteomes" id="UP000742786"/>
    </source>
</evidence>
<keyword evidence="2 7" id="KW-0001">2Fe-2S</keyword>
<dbReference type="AlphaFoldDB" id="A0A916MZD3"/>
<comment type="cofactor">
    <cofactor evidence="6">
        <name>[2Fe-2S] cluster</name>
        <dbReference type="ChEBI" id="CHEBI:190135"/>
    </cofactor>
</comment>
<dbReference type="EMBL" id="CAJQUM010000001">
    <property type="protein sequence ID" value="CAG4885383.1"/>
    <property type="molecule type" value="Genomic_DNA"/>
</dbReference>
<name>A0A916MZD3_9PROT</name>
<evidence type="ECO:0000256" key="3">
    <source>
        <dbReference type="ARBA" id="ARBA00022723"/>
    </source>
</evidence>
<dbReference type="Pfam" id="PF01257">
    <property type="entry name" value="2Fe-2S_thioredx"/>
    <property type="match status" value="1"/>
</dbReference>
<dbReference type="PIRSF" id="PIRSF000216">
    <property type="entry name" value="NADH_DH_24kDa"/>
    <property type="match status" value="1"/>
</dbReference>
<reference evidence="8" key="1">
    <citation type="submission" date="2021-04" db="EMBL/GenBank/DDBJ databases">
        <authorList>
            <person name="Hornung B."/>
        </authorList>
    </citation>
    <scope>NUCLEOTIDE SEQUENCE</scope>
    <source>
        <strain evidence="8">G5G6</strain>
    </source>
</reference>
<comment type="cofactor">
    <cofactor evidence="7">
        <name>[2Fe-2S] cluster</name>
        <dbReference type="ChEBI" id="CHEBI:190135"/>
    </cofactor>
    <text evidence="7">Binds 1 [2Fe-2S] cluster.</text>
</comment>
<keyword evidence="4 7" id="KW-0408">Iron</keyword>
<keyword evidence="10" id="KW-1185">Reference proteome</keyword>
<gene>
    <name evidence="8" type="ORF">GTOL_10713</name>
    <name evidence="9" type="ORF">GTOL_13266</name>
</gene>
<comment type="caution">
    <text evidence="8">The sequence shown here is derived from an EMBL/GenBank/DDBJ whole genome shotgun (WGS) entry which is preliminary data.</text>
</comment>
<dbReference type="RefSeq" id="WP_220634863.1">
    <property type="nucleotide sequence ID" value="NZ_CAJQUM010000001.1"/>
</dbReference>
<evidence type="ECO:0000256" key="6">
    <source>
        <dbReference type="ARBA" id="ARBA00034078"/>
    </source>
</evidence>
<evidence type="ECO:0000256" key="4">
    <source>
        <dbReference type="ARBA" id="ARBA00023004"/>
    </source>
</evidence>
<evidence type="ECO:0000256" key="1">
    <source>
        <dbReference type="ARBA" id="ARBA00010643"/>
    </source>
</evidence>
<evidence type="ECO:0000313" key="8">
    <source>
        <dbReference type="EMBL" id="CAG4882831.1"/>
    </source>
</evidence>